<dbReference type="RefSeq" id="WP_109870709.1">
    <property type="nucleotide sequence ID" value="NZ_QGNA01000002.1"/>
</dbReference>
<proteinExistence type="predicted"/>
<dbReference type="Proteomes" id="UP000245765">
    <property type="component" value="Unassembled WGS sequence"/>
</dbReference>
<comment type="caution">
    <text evidence="1">The sequence shown here is derived from an EMBL/GenBank/DDBJ whole genome shotgun (WGS) entry which is preliminary data.</text>
</comment>
<name>A0A317FEU0_9PROT</name>
<evidence type="ECO:0000313" key="1">
    <source>
        <dbReference type="EMBL" id="PWS37601.1"/>
    </source>
</evidence>
<protein>
    <submittedName>
        <fullName evidence="1">Uncharacterized protein</fullName>
    </submittedName>
</protein>
<keyword evidence="2" id="KW-1185">Reference proteome</keyword>
<sequence length="65" mass="6993">MPVIIGQVDTDISVDRGAAPSGAGTASAEAGGQPLEVQVEELRAAIREIIAEELERELRRRLPQR</sequence>
<dbReference type="EMBL" id="QGNA01000002">
    <property type="protein sequence ID" value="PWS37601.1"/>
    <property type="molecule type" value="Genomic_DNA"/>
</dbReference>
<accession>A0A317FEU0</accession>
<evidence type="ECO:0000313" key="2">
    <source>
        <dbReference type="Proteomes" id="UP000245765"/>
    </source>
</evidence>
<organism evidence="1 2">
    <name type="scientific">Falsiroseomonas bella</name>
    <dbReference type="NCBI Taxonomy" id="2184016"/>
    <lineage>
        <taxon>Bacteria</taxon>
        <taxon>Pseudomonadati</taxon>
        <taxon>Pseudomonadota</taxon>
        <taxon>Alphaproteobacteria</taxon>
        <taxon>Acetobacterales</taxon>
        <taxon>Roseomonadaceae</taxon>
        <taxon>Falsiroseomonas</taxon>
    </lineage>
</organism>
<gene>
    <name evidence="1" type="ORF">DFH01_12335</name>
</gene>
<dbReference type="AlphaFoldDB" id="A0A317FEU0"/>
<reference evidence="2" key="1">
    <citation type="submission" date="2018-05" db="EMBL/GenBank/DDBJ databases">
        <authorList>
            <person name="Du Z."/>
            <person name="Wang X."/>
        </authorList>
    </citation>
    <scope>NUCLEOTIDE SEQUENCE [LARGE SCALE GENOMIC DNA]</scope>
    <source>
        <strain evidence="2">CQN31</strain>
    </source>
</reference>